<keyword evidence="3" id="KW-0812">Transmembrane</keyword>
<comment type="caution">
    <text evidence="5">The sequence shown here is derived from an EMBL/GenBank/DDBJ whole genome shotgun (WGS) entry which is preliminary data.</text>
</comment>
<gene>
    <name evidence="5" type="ORF">L202_00221</name>
</gene>
<dbReference type="InterPro" id="IPR040410">
    <property type="entry name" value="UPF0658_Golgi"/>
</dbReference>
<feature type="compositionally biased region" description="Basic and acidic residues" evidence="2">
    <location>
        <begin position="553"/>
        <end position="564"/>
    </location>
</feature>
<dbReference type="GO" id="GO:0008270">
    <property type="term" value="F:zinc ion binding"/>
    <property type="evidence" value="ECO:0007669"/>
    <property type="project" value="InterPro"/>
</dbReference>
<dbReference type="CDD" id="cd12148">
    <property type="entry name" value="fungal_TF_MHR"/>
    <property type="match status" value="1"/>
</dbReference>
<keyword evidence="1" id="KW-0539">Nucleus</keyword>
<dbReference type="PANTHER" id="PTHR34391:SF2">
    <property type="entry name" value="TRP C-TERMINAL DOMAIN-CONTAINING PROTEIN"/>
    <property type="match status" value="1"/>
</dbReference>
<evidence type="ECO:0000259" key="4">
    <source>
        <dbReference type="Pfam" id="PF04082"/>
    </source>
</evidence>
<evidence type="ECO:0000313" key="5">
    <source>
        <dbReference type="EMBL" id="ODN84222.1"/>
    </source>
</evidence>
<dbReference type="GeneID" id="30151530"/>
<feature type="compositionally biased region" description="Polar residues" evidence="2">
    <location>
        <begin position="125"/>
        <end position="138"/>
    </location>
</feature>
<feature type="region of interest" description="Disordered" evidence="2">
    <location>
        <begin position="553"/>
        <end position="573"/>
    </location>
</feature>
<feature type="transmembrane region" description="Helical" evidence="3">
    <location>
        <begin position="389"/>
        <end position="415"/>
    </location>
</feature>
<organism evidence="5 6">
    <name type="scientific">Cryptococcus amylolentus CBS 6039</name>
    <dbReference type="NCBI Taxonomy" id="1295533"/>
    <lineage>
        <taxon>Eukaryota</taxon>
        <taxon>Fungi</taxon>
        <taxon>Dikarya</taxon>
        <taxon>Basidiomycota</taxon>
        <taxon>Agaricomycotina</taxon>
        <taxon>Tremellomycetes</taxon>
        <taxon>Tremellales</taxon>
        <taxon>Cryptococcaceae</taxon>
        <taxon>Cryptococcus</taxon>
    </lineage>
</organism>
<feature type="domain" description="Xylanolytic transcriptional activator regulatory" evidence="4">
    <location>
        <begin position="760"/>
        <end position="876"/>
    </location>
</feature>
<feature type="transmembrane region" description="Helical" evidence="3">
    <location>
        <begin position="265"/>
        <end position="283"/>
    </location>
</feature>
<dbReference type="EMBL" id="AWGJ01000001">
    <property type="protein sequence ID" value="ODN84222.1"/>
    <property type="molecule type" value="Genomic_DNA"/>
</dbReference>
<keyword evidence="3" id="KW-0472">Membrane</keyword>
<dbReference type="GO" id="GO:0003677">
    <property type="term" value="F:DNA binding"/>
    <property type="evidence" value="ECO:0007669"/>
    <property type="project" value="InterPro"/>
</dbReference>
<dbReference type="Proteomes" id="UP000094065">
    <property type="component" value="Unassembled WGS sequence"/>
</dbReference>
<dbReference type="PANTHER" id="PTHR34391">
    <property type="entry name" value="UPF0658 GOLGI APPARATUS MEMBRANE PROTEIN C1952.10C-RELATED"/>
    <property type="match status" value="1"/>
</dbReference>
<dbReference type="InterPro" id="IPR007219">
    <property type="entry name" value="XnlR_reg_dom"/>
</dbReference>
<feature type="transmembrane region" description="Helical" evidence="3">
    <location>
        <begin position="295"/>
        <end position="314"/>
    </location>
</feature>
<accession>A0A1E3I6M2</accession>
<dbReference type="GO" id="GO:0005794">
    <property type="term" value="C:Golgi apparatus"/>
    <property type="evidence" value="ECO:0007669"/>
    <property type="project" value="TreeGrafter"/>
</dbReference>
<feature type="compositionally biased region" description="Polar residues" evidence="2">
    <location>
        <begin position="1120"/>
        <end position="1130"/>
    </location>
</feature>
<dbReference type="RefSeq" id="XP_018998025.1">
    <property type="nucleotide sequence ID" value="XM_019133320.1"/>
</dbReference>
<feature type="region of interest" description="Disordered" evidence="2">
    <location>
        <begin position="612"/>
        <end position="673"/>
    </location>
</feature>
<evidence type="ECO:0000256" key="3">
    <source>
        <dbReference type="SAM" id="Phobius"/>
    </source>
</evidence>
<dbReference type="AlphaFoldDB" id="A0A1E3I6M2"/>
<proteinExistence type="predicted"/>
<sequence length="1147" mass="129266">MDSKGKNRFTISDYVYDEEETRAESSQQGAALAALAQTKHHPIEEKQQRGALRLHRPQVSPAIEAYSNPLSPQRSIARSYSTDSNEMSETRSDENMLQPQRSISPPPPPQAGPGMMEMLAPRSPMSPNSFHSAQSNVAPRSPHSPYSPTLPYRVDMEAGGIDLGDHRSERLSIESDRISEKRDSMVGNKESWAAVDLSHSQAQIKKKQWYHKIIPGTVYTRILLATIITETVIDLTIEANILYRFNEEVKSSSSTELELENKRRLPVYLIIFGLAHLWQLVLVSIAIRRKNTVQVIAVTAFNFAFLGYAIIQIYELRKILGGTSLSEALKGDDTGSTLMTIPLNVLTALIIAVVAVSSVVLLVLSVLLRREFGWQRYRFLGADLMIREYYFKFQIFECICYFGAFFCAGFGIQFIWLVLNPSDVEYIITWIAFPLLIIFLVIGRYAAKYENVYFMSAFIVGLLTGCAYFVFKLVRIWQQRTTTYENLEKSLTVFDALSLASLISCAIWGGMVWWNFGRGLKHAVLARPGARTFWGGVVGFFSNDSVETLQSKEQDIKRASDAGRESQSVPEEPTVKDVYDVSMLEWPVVYLIGPSVLKLSEEARAGIREKYAARSQHVSTGDKRKRTDEEDNIGSSGSHDTRKGEVAGRPNPLASNLHAKPANRNPLDLGRLPTSSVRVNSETQAAIGPTSNRTTSIARLFTPKRTDRTKQSGLSLYRDDPITCGYLTEAMAKDLFAFFMQRLADRLFIFDVFLHTYEYVRDSSTFLFCAILATAARFSPVTISQVTQQRCLALAKDHMLKVFSDNDKTEETIQALYILTEYKDNEDEDGYLLLGMACRIALDIGLSQPRPELSERENRSRTRIWLVLYCADRRFNYCGQTAKPCMMPENESVCACKDFVKSHLCLAIDHRIADNVALRRQLAAQIEAIDADVDCHLDLRQEYYTMEEKATEWEADQISTEPDTPHHAHLAALLARVVIAHRWVHRSFRDDSSSRNFDAREKERREALAVCIQGSLGILETLRQISLDTLRYGSDSKHLYFAYGSFFLQKVFDTQIAVIMLDRPSIAYILTLLQECSQRLEEASAYPASTAAFHASFLRHLMASCEQVMQQVTDLASDLSTTSGHTSQVAEPNGDIERPPMVNTSSK</sequence>
<evidence type="ECO:0000313" key="6">
    <source>
        <dbReference type="Proteomes" id="UP000094065"/>
    </source>
</evidence>
<evidence type="ECO:0000256" key="1">
    <source>
        <dbReference type="ARBA" id="ARBA00023242"/>
    </source>
</evidence>
<feature type="region of interest" description="Disordered" evidence="2">
    <location>
        <begin position="1120"/>
        <end position="1147"/>
    </location>
</feature>
<keyword evidence="6" id="KW-1185">Reference proteome</keyword>
<feature type="transmembrane region" description="Helical" evidence="3">
    <location>
        <begin position="345"/>
        <end position="368"/>
    </location>
</feature>
<keyword evidence="3" id="KW-1133">Transmembrane helix</keyword>
<feature type="compositionally biased region" description="Polar residues" evidence="2">
    <location>
        <begin position="68"/>
        <end position="87"/>
    </location>
</feature>
<dbReference type="Pfam" id="PF04082">
    <property type="entry name" value="Fungal_trans"/>
    <property type="match status" value="1"/>
</dbReference>
<feature type="transmembrane region" description="Helical" evidence="3">
    <location>
        <begin position="452"/>
        <end position="471"/>
    </location>
</feature>
<dbReference type="OrthoDB" id="2448307at2759"/>
<name>A0A1E3I6M2_9TREE</name>
<protein>
    <recommendedName>
        <fullName evidence="4">Xylanolytic transcriptional activator regulatory domain-containing protein</fullName>
    </recommendedName>
</protein>
<reference evidence="5 6" key="1">
    <citation type="submission" date="2016-06" db="EMBL/GenBank/DDBJ databases">
        <title>Evolution of pathogenesis and genome organization in the Tremellales.</title>
        <authorList>
            <person name="Cuomo C."/>
            <person name="Litvintseva A."/>
            <person name="Heitman J."/>
            <person name="Chen Y."/>
            <person name="Sun S."/>
            <person name="Springer D."/>
            <person name="Dromer F."/>
            <person name="Young S."/>
            <person name="Zeng Q."/>
            <person name="Chapman S."/>
            <person name="Gujja S."/>
            <person name="Saif S."/>
            <person name="Birren B."/>
        </authorList>
    </citation>
    <scope>NUCLEOTIDE SEQUENCE [LARGE SCALE GENOMIC DNA]</scope>
    <source>
        <strain evidence="5 6">CBS 6039</strain>
    </source>
</reference>
<evidence type="ECO:0000256" key="2">
    <source>
        <dbReference type="SAM" id="MobiDB-lite"/>
    </source>
</evidence>
<feature type="transmembrane region" description="Helical" evidence="3">
    <location>
        <begin position="427"/>
        <end position="445"/>
    </location>
</feature>
<feature type="region of interest" description="Disordered" evidence="2">
    <location>
        <begin position="20"/>
        <end position="153"/>
    </location>
</feature>
<dbReference type="GO" id="GO:0006351">
    <property type="term" value="P:DNA-templated transcription"/>
    <property type="evidence" value="ECO:0007669"/>
    <property type="project" value="InterPro"/>
</dbReference>